<gene>
    <name evidence="3" type="ORF">SeLEV6574_g05566</name>
    <name evidence="4" type="ORF">SeMB42_g04859</name>
</gene>
<dbReference type="InterPro" id="IPR009078">
    <property type="entry name" value="Ferritin-like_SF"/>
</dbReference>
<dbReference type="PANTHER" id="PTHR23409">
    <property type="entry name" value="RIBONUCLEOSIDE-DIPHOSPHATE REDUCTASE SMALL CHAIN"/>
    <property type="match status" value="1"/>
</dbReference>
<name>A0A507CTM0_9FUNG</name>
<dbReference type="Gene3D" id="1.10.620.20">
    <property type="entry name" value="Ribonucleotide Reductase, subunit A"/>
    <property type="match status" value="1"/>
</dbReference>
<dbReference type="GO" id="GO:0009263">
    <property type="term" value="P:deoxyribonucleotide biosynthetic process"/>
    <property type="evidence" value="ECO:0007669"/>
    <property type="project" value="InterPro"/>
</dbReference>
<dbReference type="STRING" id="286115.A0A507CTM0"/>
<evidence type="ECO:0000256" key="2">
    <source>
        <dbReference type="SAM" id="MobiDB-lite"/>
    </source>
</evidence>
<dbReference type="SUPFAM" id="SSF47240">
    <property type="entry name" value="Ferritin-like"/>
    <property type="match status" value="1"/>
</dbReference>
<dbReference type="InterPro" id="IPR000358">
    <property type="entry name" value="RNR_small_fam"/>
</dbReference>
<proteinExistence type="inferred from homology"/>
<evidence type="ECO:0000313" key="3">
    <source>
        <dbReference type="EMBL" id="TPX42507.1"/>
    </source>
</evidence>
<accession>A0A507CTM0</accession>
<dbReference type="AlphaFoldDB" id="A0A507CTM0"/>
<sequence>MLTAANDASGAVNTSNPMSSPSCSFSKMGISLQDDDWAVPSFTKKLIKEEPLLKPNPKRFVLFPIQYHQIWQAYKSSEAKFWSAEEVELSDDAEGWQRLPGKERTFVLQCLALLATGDGGDLVTRLSEEVQIPEARCFYGFQIMQKHVHLELINVLLDLFQTKPEIDRDVSLSVVTELSSLSKRSAWLATHVLESDEHFGVRIAAVAIFMNVFMSSVIAALLHLTRPGELRNQSTAQTPLPGLIRALAKIQRDIAQYDVFCGLINRNLVNRPSLDTIHRFTADAVSIEKQLITELFEMFGKTLSLASRPLELPRLHKYVQVTADRTLTRLGLAKLYNTPIISGLPDIDTILKEEKDIEDHSNQMMGHGGRANGNTAQKGSGDVGMNVRQEFTLEADF</sequence>
<evidence type="ECO:0000256" key="1">
    <source>
        <dbReference type="ARBA" id="ARBA00009303"/>
    </source>
</evidence>
<dbReference type="InterPro" id="IPR033909">
    <property type="entry name" value="RNR_small"/>
</dbReference>
<dbReference type="OrthoDB" id="2093646at2759"/>
<evidence type="ECO:0000313" key="5">
    <source>
        <dbReference type="Proteomes" id="UP000317494"/>
    </source>
</evidence>
<dbReference type="VEuPathDB" id="FungiDB:SeMB42_g04859"/>
<dbReference type="CDD" id="cd01049">
    <property type="entry name" value="RNRR2"/>
    <property type="match status" value="1"/>
</dbReference>
<dbReference type="InterPro" id="IPR012348">
    <property type="entry name" value="RNR-like"/>
</dbReference>
<organism evidence="3 6">
    <name type="scientific">Synchytrium endobioticum</name>
    <dbReference type="NCBI Taxonomy" id="286115"/>
    <lineage>
        <taxon>Eukaryota</taxon>
        <taxon>Fungi</taxon>
        <taxon>Fungi incertae sedis</taxon>
        <taxon>Chytridiomycota</taxon>
        <taxon>Chytridiomycota incertae sedis</taxon>
        <taxon>Chytridiomycetes</taxon>
        <taxon>Synchytriales</taxon>
        <taxon>Synchytriaceae</taxon>
        <taxon>Synchytrium</taxon>
    </lineage>
</organism>
<reference evidence="5 6" key="1">
    <citation type="journal article" date="2019" name="Sci. Rep.">
        <title>Comparative genomics of chytrid fungi reveal insights into the obligate biotrophic and pathogenic lifestyle of Synchytrium endobioticum.</title>
        <authorList>
            <person name="van de Vossenberg B.T.L.H."/>
            <person name="Warris S."/>
            <person name="Nguyen H.D.T."/>
            <person name="van Gent-Pelzer M.P.E."/>
            <person name="Joly D.L."/>
            <person name="van de Geest H.C."/>
            <person name="Bonants P.J.M."/>
            <person name="Smith D.S."/>
            <person name="Levesque C.A."/>
            <person name="van der Lee T.A.J."/>
        </authorList>
    </citation>
    <scope>NUCLEOTIDE SEQUENCE [LARGE SCALE GENOMIC DNA]</scope>
    <source>
        <strain evidence="3 6">LEV6574</strain>
        <strain evidence="4 5">MB42</strain>
    </source>
</reference>
<evidence type="ECO:0000313" key="6">
    <source>
        <dbReference type="Proteomes" id="UP000320475"/>
    </source>
</evidence>
<dbReference type="EMBL" id="QEAM01000268">
    <property type="protein sequence ID" value="TPX42507.1"/>
    <property type="molecule type" value="Genomic_DNA"/>
</dbReference>
<comment type="caution">
    <text evidence="3">The sequence shown here is derived from an EMBL/GenBank/DDBJ whole genome shotgun (WGS) entry which is preliminary data.</text>
</comment>
<feature type="region of interest" description="Disordered" evidence="2">
    <location>
        <begin position="361"/>
        <end position="382"/>
    </location>
</feature>
<dbReference type="GO" id="GO:0016491">
    <property type="term" value="F:oxidoreductase activity"/>
    <property type="evidence" value="ECO:0007669"/>
    <property type="project" value="InterPro"/>
</dbReference>
<dbReference type="Proteomes" id="UP000320475">
    <property type="component" value="Unassembled WGS sequence"/>
</dbReference>
<dbReference type="EMBL" id="QEAN01000210">
    <property type="protein sequence ID" value="TPX43107.1"/>
    <property type="molecule type" value="Genomic_DNA"/>
</dbReference>
<protein>
    <submittedName>
        <fullName evidence="3">Ribonucleoside-diphosphate reductase</fullName>
    </submittedName>
</protein>
<dbReference type="Proteomes" id="UP000317494">
    <property type="component" value="Unassembled WGS sequence"/>
</dbReference>
<evidence type="ECO:0000313" key="4">
    <source>
        <dbReference type="EMBL" id="TPX43107.1"/>
    </source>
</evidence>
<comment type="similarity">
    <text evidence="1">Belongs to the ribonucleoside diphosphate reductase small chain family.</text>
</comment>
<keyword evidence="5" id="KW-1185">Reference proteome</keyword>
<dbReference type="PANTHER" id="PTHR23409:SF18">
    <property type="entry name" value="RIBONUCLEOSIDE-DIPHOSPHATE REDUCTASE SUBUNIT M2"/>
    <property type="match status" value="1"/>
</dbReference>
<feature type="region of interest" description="Disordered" evidence="2">
    <location>
        <begin position="1"/>
        <end position="21"/>
    </location>
</feature>
<dbReference type="Pfam" id="PF00268">
    <property type="entry name" value="Ribonuc_red_sm"/>
    <property type="match status" value="1"/>
</dbReference>